<evidence type="ECO:0000256" key="7">
    <source>
        <dbReference type="ARBA" id="ARBA00022777"/>
    </source>
</evidence>
<dbReference type="NCBIfam" id="TIGR00694">
    <property type="entry name" value="thiM"/>
    <property type="match status" value="1"/>
</dbReference>
<feature type="binding site" evidence="11">
    <location>
        <position position="195"/>
    </location>
    <ligand>
        <name>substrate</name>
    </ligand>
</feature>
<feature type="binding site" evidence="11">
    <location>
        <position position="122"/>
    </location>
    <ligand>
        <name>ATP</name>
        <dbReference type="ChEBI" id="CHEBI:30616"/>
    </ligand>
</feature>
<comment type="pathway">
    <text evidence="3 11">Cofactor biosynthesis; thiamine diphosphate biosynthesis; 4-methyl-5-(2-phosphoethyl)-thiazole from 5-(2-hydroxyethyl)-4-methylthiazole: step 1/1.</text>
</comment>
<evidence type="ECO:0000256" key="2">
    <source>
        <dbReference type="ARBA" id="ARBA00001946"/>
    </source>
</evidence>
<dbReference type="PIRSF" id="PIRSF000513">
    <property type="entry name" value="Thz_kinase"/>
    <property type="match status" value="1"/>
</dbReference>
<dbReference type="GO" id="GO:0009229">
    <property type="term" value="P:thiamine diphosphate biosynthetic process"/>
    <property type="evidence" value="ECO:0007669"/>
    <property type="project" value="UniProtKB-UniRule"/>
</dbReference>
<dbReference type="GO" id="GO:0009228">
    <property type="term" value="P:thiamine biosynthetic process"/>
    <property type="evidence" value="ECO:0007669"/>
    <property type="project" value="UniProtKB-KW"/>
</dbReference>
<dbReference type="NCBIfam" id="NF006830">
    <property type="entry name" value="PRK09355.1"/>
    <property type="match status" value="1"/>
</dbReference>
<dbReference type="CDD" id="cd01170">
    <property type="entry name" value="THZ_kinase"/>
    <property type="match status" value="1"/>
</dbReference>
<keyword evidence="9 11" id="KW-0460">Magnesium</keyword>
<evidence type="ECO:0000256" key="11">
    <source>
        <dbReference type="HAMAP-Rule" id="MF_00228"/>
    </source>
</evidence>
<dbReference type="InterPro" id="IPR029056">
    <property type="entry name" value="Ribokinase-like"/>
</dbReference>
<dbReference type="AlphaFoldDB" id="A0A1Y0HKH2"/>
<dbReference type="KEGG" id="suls:Sdiek1_1398"/>
<sequence>MDIKEQLNEVFKALQAKRALIHHITNYVTVNDCANVVLAIGASPIMADEISEVEEMVGICDALVLNIGTANERTITSMLKAGRAANTKGIPVVLDPVGVGATSFRHGSVAKLMKAISFSVIRGNMAEIKTIAGLEAKSAGVDSLEEESDGAKIALNLAQKLNCVIAITGKTDMVSDGKVCYALDNGAIALTQLTGTGCMSTSLIGSFMGASKNALGSAVAGILTISIAGEVAEKSRGLGTFHTSLIDAISQMDVKTIFDKCNVSLIKQ</sequence>
<dbReference type="Proteomes" id="UP000196005">
    <property type="component" value="Chromosome"/>
</dbReference>
<name>A0A1Y0HKH2_9BACT</name>
<dbReference type="HAMAP" id="MF_00228">
    <property type="entry name" value="Thz_kinase"/>
    <property type="match status" value="1"/>
</dbReference>
<evidence type="ECO:0000256" key="4">
    <source>
        <dbReference type="ARBA" id="ARBA00022679"/>
    </source>
</evidence>
<accession>A0A1Y0HKH2</accession>
<organism evidence="12 13">
    <name type="scientific">Sulfurospirillum diekertiae</name>
    <dbReference type="NCBI Taxonomy" id="1854492"/>
    <lineage>
        <taxon>Bacteria</taxon>
        <taxon>Pseudomonadati</taxon>
        <taxon>Campylobacterota</taxon>
        <taxon>Epsilonproteobacteria</taxon>
        <taxon>Campylobacterales</taxon>
        <taxon>Sulfurospirillaceae</taxon>
        <taxon>Sulfurospirillum</taxon>
    </lineage>
</organism>
<comment type="similarity">
    <text evidence="11">Belongs to the Thz kinase family.</text>
</comment>
<comment type="function">
    <text evidence="11">Catalyzes the phosphorylation of the hydroxyl group of 4-methyl-5-beta-hydroxyethylthiazole (THZ).</text>
</comment>
<dbReference type="GO" id="GO:0005524">
    <property type="term" value="F:ATP binding"/>
    <property type="evidence" value="ECO:0007669"/>
    <property type="project" value="UniProtKB-UniRule"/>
</dbReference>
<evidence type="ECO:0000313" key="13">
    <source>
        <dbReference type="Proteomes" id="UP000196005"/>
    </source>
</evidence>
<proteinExistence type="inferred from homology"/>
<dbReference type="RefSeq" id="WP_087438506.1">
    <property type="nucleotide sequence ID" value="NZ_CP021416.1"/>
</dbReference>
<keyword evidence="8 11" id="KW-0067">ATP-binding</keyword>
<dbReference type="SUPFAM" id="SSF53613">
    <property type="entry name" value="Ribokinase-like"/>
    <property type="match status" value="1"/>
</dbReference>
<evidence type="ECO:0000256" key="9">
    <source>
        <dbReference type="ARBA" id="ARBA00022842"/>
    </source>
</evidence>
<dbReference type="Gene3D" id="3.40.1190.20">
    <property type="match status" value="1"/>
</dbReference>
<evidence type="ECO:0000256" key="3">
    <source>
        <dbReference type="ARBA" id="ARBA00004868"/>
    </source>
</evidence>
<keyword evidence="7 11" id="KW-0418">Kinase</keyword>
<feature type="binding site" evidence="11">
    <location>
        <position position="168"/>
    </location>
    <ligand>
        <name>ATP</name>
        <dbReference type="ChEBI" id="CHEBI:30616"/>
    </ligand>
</feature>
<feature type="binding site" evidence="11">
    <location>
        <position position="46"/>
    </location>
    <ligand>
        <name>substrate</name>
    </ligand>
</feature>
<evidence type="ECO:0000256" key="1">
    <source>
        <dbReference type="ARBA" id="ARBA00001771"/>
    </source>
</evidence>
<evidence type="ECO:0000256" key="10">
    <source>
        <dbReference type="ARBA" id="ARBA00022977"/>
    </source>
</evidence>
<evidence type="ECO:0000256" key="5">
    <source>
        <dbReference type="ARBA" id="ARBA00022723"/>
    </source>
</evidence>
<keyword evidence="5 11" id="KW-0479">Metal-binding</keyword>
<dbReference type="UniPathway" id="UPA00060">
    <property type="reaction ID" value="UER00139"/>
</dbReference>
<gene>
    <name evidence="11" type="primary">thiM</name>
    <name evidence="12" type="ORF">Sdiek1_1398</name>
</gene>
<keyword evidence="10 11" id="KW-0784">Thiamine biosynthesis</keyword>
<dbReference type="GO" id="GO:0004417">
    <property type="term" value="F:hydroxyethylthiazole kinase activity"/>
    <property type="evidence" value="ECO:0007669"/>
    <property type="project" value="UniProtKB-UniRule"/>
</dbReference>
<evidence type="ECO:0000256" key="6">
    <source>
        <dbReference type="ARBA" id="ARBA00022741"/>
    </source>
</evidence>
<keyword evidence="6 11" id="KW-0547">Nucleotide-binding</keyword>
<evidence type="ECO:0000256" key="8">
    <source>
        <dbReference type="ARBA" id="ARBA00022840"/>
    </source>
</evidence>
<dbReference type="OrthoDB" id="8909021at2"/>
<protein>
    <recommendedName>
        <fullName evidence="11">Hydroxyethylthiazole kinase</fullName>
        <ecNumber evidence="11">2.7.1.50</ecNumber>
    </recommendedName>
    <alternativeName>
        <fullName evidence="11">4-methyl-5-beta-hydroxyethylthiazole kinase</fullName>
        <shortName evidence="11">TH kinase</shortName>
        <shortName evidence="11">Thz kinase</shortName>
    </alternativeName>
</protein>
<dbReference type="Pfam" id="PF02110">
    <property type="entry name" value="HK"/>
    <property type="match status" value="1"/>
</dbReference>
<keyword evidence="13" id="KW-1185">Reference proteome</keyword>
<reference evidence="13" key="1">
    <citation type="submission" date="2017-05" db="EMBL/GenBank/DDBJ databases">
        <title>Dechlorination kinetics govern the competition between two new strains of the genus Sulfurospirillum.</title>
        <authorList>
            <person name="Buttet G.F."/>
            <person name="Murray A.M."/>
            <person name="Goris T."/>
            <person name="Burion M."/>
            <person name="Lin B."/>
            <person name="Rolle M."/>
            <person name="Maillard J."/>
        </authorList>
    </citation>
    <scope>NUCLEOTIDE SEQUENCE [LARGE SCALE GENOMIC DNA]</scope>
    <source>
        <strain evidence="13">SL2-1</strain>
    </source>
</reference>
<dbReference type="EMBL" id="CP021416">
    <property type="protein sequence ID" value="ARU48562.1"/>
    <property type="molecule type" value="Genomic_DNA"/>
</dbReference>
<comment type="catalytic activity">
    <reaction evidence="1 11">
        <text>5-(2-hydroxyethyl)-4-methylthiazole + ATP = 4-methyl-5-(2-phosphooxyethyl)-thiazole + ADP + H(+)</text>
        <dbReference type="Rhea" id="RHEA:24212"/>
        <dbReference type="ChEBI" id="CHEBI:15378"/>
        <dbReference type="ChEBI" id="CHEBI:17957"/>
        <dbReference type="ChEBI" id="CHEBI:30616"/>
        <dbReference type="ChEBI" id="CHEBI:58296"/>
        <dbReference type="ChEBI" id="CHEBI:456216"/>
        <dbReference type="EC" id="2.7.1.50"/>
    </reaction>
</comment>
<dbReference type="GO" id="GO:0000287">
    <property type="term" value="F:magnesium ion binding"/>
    <property type="evidence" value="ECO:0007669"/>
    <property type="project" value="UniProtKB-UniRule"/>
</dbReference>
<comment type="cofactor">
    <cofactor evidence="2 11">
        <name>Mg(2+)</name>
        <dbReference type="ChEBI" id="CHEBI:18420"/>
    </cofactor>
</comment>
<dbReference type="InterPro" id="IPR000417">
    <property type="entry name" value="Hyethyz_kinase"/>
</dbReference>
<dbReference type="PRINTS" id="PR01099">
    <property type="entry name" value="HYETHTZKNASE"/>
</dbReference>
<evidence type="ECO:0000313" key="12">
    <source>
        <dbReference type="EMBL" id="ARU48562.1"/>
    </source>
</evidence>
<keyword evidence="4 11" id="KW-0808">Transferase</keyword>
<dbReference type="EC" id="2.7.1.50" evidence="11"/>